<protein>
    <submittedName>
        <fullName evidence="2">DUF2958 family protein</fullName>
    </submittedName>
</protein>
<accession>A0A4R2NT23</accession>
<sequence>MKLMTKELEKRFAQVGDQSEKENPTFIAKFFDPVGSGTWYATEYNPESKICNGYVTGLAFDEWGSFSITELESIVRPFGLGIERDIHFTEMSYHDLVPPKPKKRKLELQELKESKEQESDKER</sequence>
<comment type="caution">
    <text evidence="2">The sequence shown here is derived from an EMBL/GenBank/DDBJ whole genome shotgun (WGS) entry which is preliminary data.</text>
</comment>
<keyword evidence="3" id="KW-1185">Reference proteome</keyword>
<dbReference type="InterPro" id="IPR021341">
    <property type="entry name" value="DUF2958"/>
</dbReference>
<reference evidence="2 3" key="1">
    <citation type="submission" date="2019-03" db="EMBL/GenBank/DDBJ databases">
        <title>Genomic Encyclopedia of Type Strains, Phase IV (KMG-IV): sequencing the most valuable type-strain genomes for metagenomic binning, comparative biology and taxonomic classification.</title>
        <authorList>
            <person name="Goeker M."/>
        </authorList>
    </citation>
    <scope>NUCLEOTIDE SEQUENCE [LARGE SCALE GENOMIC DNA]</scope>
    <source>
        <strain evidence="2 3">DSM 14836</strain>
    </source>
</reference>
<dbReference type="OrthoDB" id="1070337at2"/>
<dbReference type="RefSeq" id="WP_132794498.1">
    <property type="nucleotide sequence ID" value="NZ_SLXM01000004.1"/>
</dbReference>
<feature type="compositionally biased region" description="Basic and acidic residues" evidence="1">
    <location>
        <begin position="106"/>
        <end position="123"/>
    </location>
</feature>
<feature type="region of interest" description="Disordered" evidence="1">
    <location>
        <begin position="99"/>
        <end position="123"/>
    </location>
</feature>
<evidence type="ECO:0000256" key="1">
    <source>
        <dbReference type="SAM" id="MobiDB-lite"/>
    </source>
</evidence>
<evidence type="ECO:0000313" key="2">
    <source>
        <dbReference type="EMBL" id="TCP25113.1"/>
    </source>
</evidence>
<gene>
    <name evidence="2" type="ORF">EV195_104145</name>
</gene>
<dbReference type="EMBL" id="SLXM01000004">
    <property type="protein sequence ID" value="TCP25113.1"/>
    <property type="molecule type" value="Genomic_DNA"/>
</dbReference>
<dbReference type="Proteomes" id="UP000294564">
    <property type="component" value="Unassembled WGS sequence"/>
</dbReference>
<organism evidence="2 3">
    <name type="scientific">Tenacibaculum skagerrakense</name>
    <dbReference type="NCBI Taxonomy" id="186571"/>
    <lineage>
        <taxon>Bacteria</taxon>
        <taxon>Pseudomonadati</taxon>
        <taxon>Bacteroidota</taxon>
        <taxon>Flavobacteriia</taxon>
        <taxon>Flavobacteriales</taxon>
        <taxon>Flavobacteriaceae</taxon>
        <taxon>Tenacibaculum</taxon>
    </lineage>
</organism>
<dbReference type="AlphaFoldDB" id="A0A4R2NT23"/>
<proteinExistence type="predicted"/>
<name>A0A4R2NT23_9FLAO</name>
<dbReference type="Pfam" id="PF11171">
    <property type="entry name" value="DUF2958"/>
    <property type="match status" value="1"/>
</dbReference>
<evidence type="ECO:0000313" key="3">
    <source>
        <dbReference type="Proteomes" id="UP000294564"/>
    </source>
</evidence>